<dbReference type="SMART" id="SM00184">
    <property type="entry name" value="RING"/>
    <property type="match status" value="1"/>
</dbReference>
<dbReference type="Proteomes" id="UP000835052">
    <property type="component" value="Unassembled WGS sequence"/>
</dbReference>
<gene>
    <name evidence="13" type="ORF">CAUJ_LOCUS10615</name>
</gene>
<keyword evidence="3" id="KW-0862">Zinc</keyword>
<dbReference type="SUPFAM" id="SSF46785">
    <property type="entry name" value="Winged helix' DNA-binding domain"/>
    <property type="match status" value="1"/>
</dbReference>
<dbReference type="InterPro" id="IPR013083">
    <property type="entry name" value="Znf_RING/FYVE/PHD"/>
</dbReference>
<feature type="region of interest" description="Disordered" evidence="10">
    <location>
        <begin position="989"/>
        <end position="1010"/>
    </location>
</feature>
<evidence type="ECO:0000256" key="3">
    <source>
        <dbReference type="ARBA" id="ARBA00022833"/>
    </source>
</evidence>
<dbReference type="EMBL" id="CAJGYM010000046">
    <property type="protein sequence ID" value="CAD6194696.1"/>
    <property type="molecule type" value="Genomic_DNA"/>
</dbReference>
<keyword evidence="2 9" id="KW-0479">Metal-binding</keyword>
<accession>A0A8S1HDC7</accession>
<evidence type="ECO:0000256" key="9">
    <source>
        <dbReference type="PROSITE-ProRule" id="PRU00175"/>
    </source>
</evidence>
<dbReference type="GO" id="GO:0000981">
    <property type="term" value="F:DNA-binding transcription factor activity, RNA polymerase II-specific"/>
    <property type="evidence" value="ECO:0007669"/>
    <property type="project" value="TreeGrafter"/>
</dbReference>
<dbReference type="Gene3D" id="3.30.40.10">
    <property type="entry name" value="Zinc/RING finger domain, C3HC4 (zinc finger)"/>
    <property type="match status" value="1"/>
</dbReference>
<keyword evidence="1" id="KW-0217">Developmental protein</keyword>
<evidence type="ECO:0000256" key="6">
    <source>
        <dbReference type="ARBA" id="ARBA00023163"/>
    </source>
</evidence>
<dbReference type="InterPro" id="IPR036388">
    <property type="entry name" value="WH-like_DNA-bd_sf"/>
</dbReference>
<evidence type="ECO:0000259" key="11">
    <source>
        <dbReference type="PROSITE" id="PS50039"/>
    </source>
</evidence>
<dbReference type="PANTHER" id="PTHR46721:SF3">
    <property type="entry name" value="FORKHEAD BOX N1"/>
    <property type="match status" value="1"/>
</dbReference>
<evidence type="ECO:0000256" key="4">
    <source>
        <dbReference type="ARBA" id="ARBA00023015"/>
    </source>
</evidence>
<feature type="domain" description="RING-type" evidence="12">
    <location>
        <begin position="732"/>
        <end position="773"/>
    </location>
</feature>
<evidence type="ECO:0000256" key="2">
    <source>
        <dbReference type="ARBA" id="ARBA00022771"/>
    </source>
</evidence>
<evidence type="ECO:0000256" key="7">
    <source>
        <dbReference type="ARBA" id="ARBA00023242"/>
    </source>
</evidence>
<dbReference type="OrthoDB" id="5877528at2759"/>
<keyword evidence="4" id="KW-0805">Transcription regulation</keyword>
<evidence type="ECO:0000256" key="8">
    <source>
        <dbReference type="PROSITE-ProRule" id="PRU00089"/>
    </source>
</evidence>
<dbReference type="Gene3D" id="1.10.10.10">
    <property type="entry name" value="Winged helix-like DNA-binding domain superfamily/Winged helix DNA-binding domain"/>
    <property type="match status" value="1"/>
</dbReference>
<evidence type="ECO:0000313" key="13">
    <source>
        <dbReference type="EMBL" id="CAD6194696.1"/>
    </source>
</evidence>
<dbReference type="GO" id="GO:0000976">
    <property type="term" value="F:transcription cis-regulatory region binding"/>
    <property type="evidence" value="ECO:0007669"/>
    <property type="project" value="TreeGrafter"/>
</dbReference>
<keyword evidence="6" id="KW-0804">Transcription</keyword>
<evidence type="ECO:0000256" key="1">
    <source>
        <dbReference type="ARBA" id="ARBA00022473"/>
    </source>
</evidence>
<dbReference type="PANTHER" id="PTHR46721">
    <property type="entry name" value="FORKHEAD BOX PROTEIN N1"/>
    <property type="match status" value="1"/>
</dbReference>
<organism evidence="13 14">
    <name type="scientific">Caenorhabditis auriculariae</name>
    <dbReference type="NCBI Taxonomy" id="2777116"/>
    <lineage>
        <taxon>Eukaryota</taxon>
        <taxon>Metazoa</taxon>
        <taxon>Ecdysozoa</taxon>
        <taxon>Nematoda</taxon>
        <taxon>Chromadorea</taxon>
        <taxon>Rhabditida</taxon>
        <taxon>Rhabditina</taxon>
        <taxon>Rhabditomorpha</taxon>
        <taxon>Rhabditoidea</taxon>
        <taxon>Rhabditidae</taxon>
        <taxon>Peloderinae</taxon>
        <taxon>Caenorhabditis</taxon>
    </lineage>
</organism>
<dbReference type="InterPro" id="IPR030456">
    <property type="entry name" value="TF_fork_head_CS_2"/>
</dbReference>
<keyword evidence="5 8" id="KW-0238">DNA-binding</keyword>
<dbReference type="GO" id="GO:0005634">
    <property type="term" value="C:nucleus"/>
    <property type="evidence" value="ECO:0007669"/>
    <property type="project" value="UniProtKB-SubCell"/>
</dbReference>
<evidence type="ECO:0000313" key="14">
    <source>
        <dbReference type="Proteomes" id="UP000835052"/>
    </source>
</evidence>
<evidence type="ECO:0000256" key="5">
    <source>
        <dbReference type="ARBA" id="ARBA00023125"/>
    </source>
</evidence>
<dbReference type="Pfam" id="PF26188">
    <property type="entry name" value="RESC6"/>
    <property type="match status" value="1"/>
</dbReference>
<dbReference type="PROSITE" id="PS50089">
    <property type="entry name" value="ZF_RING_2"/>
    <property type="match status" value="1"/>
</dbReference>
<dbReference type="InterPro" id="IPR049624">
    <property type="entry name" value="FOXN1_4"/>
</dbReference>
<evidence type="ECO:0000259" key="12">
    <source>
        <dbReference type="PROSITE" id="PS50089"/>
    </source>
</evidence>
<feature type="domain" description="Fork-head" evidence="11">
    <location>
        <begin position="1105"/>
        <end position="1182"/>
    </location>
</feature>
<keyword evidence="14" id="KW-1185">Reference proteome</keyword>
<dbReference type="InterPro" id="IPR036390">
    <property type="entry name" value="WH_DNA-bd_sf"/>
</dbReference>
<evidence type="ECO:0000256" key="10">
    <source>
        <dbReference type="SAM" id="MobiDB-lite"/>
    </source>
</evidence>
<dbReference type="Pfam" id="PF00250">
    <property type="entry name" value="Forkhead"/>
    <property type="match status" value="1"/>
</dbReference>
<keyword evidence="2 9" id="KW-0863">Zinc-finger</keyword>
<protein>
    <submittedName>
        <fullName evidence="13">Uncharacterized protein</fullName>
    </submittedName>
</protein>
<dbReference type="PROSITE" id="PS50039">
    <property type="entry name" value="FORK_HEAD_3"/>
    <property type="match status" value="1"/>
</dbReference>
<dbReference type="CDD" id="cd16449">
    <property type="entry name" value="RING-HC"/>
    <property type="match status" value="1"/>
</dbReference>
<feature type="DNA-binding region" description="Fork-head" evidence="8">
    <location>
        <begin position="1105"/>
        <end position="1182"/>
    </location>
</feature>
<name>A0A8S1HDC7_9PELO</name>
<dbReference type="PROSITE" id="PS00658">
    <property type="entry name" value="FORK_HEAD_2"/>
    <property type="match status" value="1"/>
</dbReference>
<proteinExistence type="predicted"/>
<keyword evidence="7 8" id="KW-0539">Nucleus</keyword>
<sequence length="1414" mass="161075">MWVSRVLPRLSRAEKRFSSAAAATDFDDIISSVTSGPVRIQVEPKFSGVDNPRNLLKWLQSNPAQNAKEFLSVGNTVRGFRENERSNLGHRINEISFKCLGETGRRTPNAPILDTLVAKFNREIPSEILDSIKFSTILDFAVRLSKSKRALPEAMRKSVEKSIEKRVSRELHKPSELLTLFNNIENKEWMKVEDISKKSRRTFGCYELKRIGFSFKLHRIVESDERLTVSQVCTILAACSKLSFHDARIFARTLQGIQFNANAEFSWKQLMSLVHSFSRLRIGDKKAWDTLIRLAQNIQKEATPSELSIFVGTLARMGIEDGKSFATALRSIIKKQNLNPDEWLNVVQSFAFFGLLTNEIADSVLNKDFVQEVLFKGKFKDEKYRLYQAMKLLQINKCAEVELTGYNGPKVTKESLEGVGVTFGAESVRNARQLKYGKGYDDFECRETFLAGLFRVAPCDSHCKPSDISDAGILIDAFVLPEPDKSGRVVALRQWGSRKPRPIFYFGWGQSKQLCSNSNEDTLLGFDKLALRLLRKLDFRPPLTAMEFVVLKEEEKMRDETKKDELEAIVCTTDIQTLASMSPDVFVLNVVWLAADKISKPFSFLRAGEELHRSGRAVSMKKLETRDLYQYELSNFWNRQDWDKPFSTRSIGDVLQFYFQCVNENFIKIWWKDMCLKSPRYNMTSDKRVLPMNLKKHYFFLAGKRANMMFLSDISYLFHNMPNVLQNPRSDCPVCYTSFSAMHVFECGHLICNGCFIRLRDSNGNLKKCHVCQQYREDAEVTISDGFCPYDFCGPMFKPENTKFTLHPCGCFFSCSRFQESVDVERAISWCPLAMCDGMDPACSSSGVLLPQDSYPPIREKSPAECGMARYVVEENRRPSIKVCGPPKPFAKQFVAVRSGPLLPSRNDVSGQPRQQNELSNTTIVKGRTYTKVTRPVEVRQNVVKNQKILMNSNVLGQRRDHAVSFPVKIAYREEPVEQKALWTAQRQAPIHQNQRQNASYSNYPQSSETQIGEVVRPGNEKNTTQYGITSSYSKESAMVRVKSADIFNHNDYLGDDFKMVEDDDEWIENIDVTSFKDISNDLKQVKKLNAAAQNRNNHQPRFPKPTWSYSSLIALALKNSETGQLTVSEIYAFILENFPYFRTAPSGWKNSVRHNLSLNKCFQKVETDMNQSARKACLWMICAQKAEKLEADIRKWKDKGGTLEGLARPQDLLAITTGTKGLPDMESYAKLLRNSYDETRAQNLAQQQQALKNYHQQSNKRKLEMTRIATEERAMQAQQLVSRPVENEIYPLEDIVLPDELPLEPPIPEIPNLEDDLHIDADCETLMPPKAKRPFSDLMNSPVCDSLELLCGGSSTPTKLLYKEDSWDTSPFKYSACYGSFEMARDAFHDNSLLTAAAEASPYKGSVTFPIIS</sequence>
<dbReference type="InterPro" id="IPR001766">
    <property type="entry name" value="Fork_head_dom"/>
</dbReference>
<comment type="caution">
    <text evidence="13">The sequence shown here is derived from an EMBL/GenBank/DDBJ whole genome shotgun (WGS) entry which is preliminary data.</text>
</comment>
<dbReference type="GO" id="GO:0008270">
    <property type="term" value="F:zinc ion binding"/>
    <property type="evidence" value="ECO:0007669"/>
    <property type="project" value="UniProtKB-KW"/>
</dbReference>
<dbReference type="SUPFAM" id="SSF57850">
    <property type="entry name" value="RING/U-box"/>
    <property type="match status" value="1"/>
</dbReference>
<dbReference type="InterPro" id="IPR058917">
    <property type="entry name" value="RESC6_dom"/>
</dbReference>
<dbReference type="SMART" id="SM00339">
    <property type="entry name" value="FH"/>
    <property type="match status" value="1"/>
</dbReference>
<comment type="subcellular location">
    <subcellularLocation>
        <location evidence="8">Nucleus</location>
    </subcellularLocation>
</comment>
<dbReference type="PRINTS" id="PR00053">
    <property type="entry name" value="FORKHEAD"/>
</dbReference>
<dbReference type="InterPro" id="IPR001841">
    <property type="entry name" value="Znf_RING"/>
</dbReference>
<reference evidence="13" key="1">
    <citation type="submission" date="2020-10" db="EMBL/GenBank/DDBJ databases">
        <authorList>
            <person name="Kikuchi T."/>
        </authorList>
    </citation>
    <scope>NUCLEOTIDE SEQUENCE</scope>
    <source>
        <strain evidence="13">NKZ352</strain>
    </source>
</reference>